<organism evidence="2 3">
    <name type="scientific">Saccharata proteae CBS 121410</name>
    <dbReference type="NCBI Taxonomy" id="1314787"/>
    <lineage>
        <taxon>Eukaryota</taxon>
        <taxon>Fungi</taxon>
        <taxon>Dikarya</taxon>
        <taxon>Ascomycota</taxon>
        <taxon>Pezizomycotina</taxon>
        <taxon>Dothideomycetes</taxon>
        <taxon>Dothideomycetes incertae sedis</taxon>
        <taxon>Botryosphaeriales</taxon>
        <taxon>Saccharataceae</taxon>
        <taxon>Saccharata</taxon>
    </lineage>
</organism>
<dbReference type="Pfam" id="PF04681">
    <property type="entry name" value="Bys1"/>
    <property type="match status" value="1"/>
</dbReference>
<accession>A0A9P4HPZ1</accession>
<evidence type="ECO:0000313" key="2">
    <source>
        <dbReference type="EMBL" id="KAF2084802.1"/>
    </source>
</evidence>
<evidence type="ECO:0000313" key="3">
    <source>
        <dbReference type="Proteomes" id="UP000799776"/>
    </source>
</evidence>
<name>A0A9P4HPZ1_9PEZI</name>
<evidence type="ECO:0008006" key="4">
    <source>
        <dbReference type="Google" id="ProtNLM"/>
    </source>
</evidence>
<proteinExistence type="predicted"/>
<keyword evidence="3" id="KW-1185">Reference proteome</keyword>
<sequence length="248" mass="26442">MPSISFLTTILLPLLLSPLLTHAATTGNAVVINHCKDHVLLKYDAGQTTIAPVSIAPSGGKWTRKIENKADGGGPSVKLWRQSKSTGCEKGKLASTCSPRDGDIMQLEYQNGNSGFGDLSYDISNVDCHNHADSSGSSCPFAASGFVLETAHADDTSLDYALWNPDNKLDCRNVPCSPGLTDCPNVYAFPNDNQNDNQTVQYSCSKQKVDLMLHLCPCQGGSNGGACAKAKKKGVGWKSAKRAMEFLA</sequence>
<keyword evidence="1" id="KW-0732">Signal</keyword>
<comment type="caution">
    <text evidence="2">The sequence shown here is derived from an EMBL/GenBank/DDBJ whole genome shotgun (WGS) entry which is preliminary data.</text>
</comment>
<evidence type="ECO:0000256" key="1">
    <source>
        <dbReference type="SAM" id="SignalP"/>
    </source>
</evidence>
<reference evidence="2" key="1">
    <citation type="journal article" date="2020" name="Stud. Mycol.">
        <title>101 Dothideomycetes genomes: a test case for predicting lifestyles and emergence of pathogens.</title>
        <authorList>
            <person name="Haridas S."/>
            <person name="Albert R."/>
            <person name="Binder M."/>
            <person name="Bloem J."/>
            <person name="Labutti K."/>
            <person name="Salamov A."/>
            <person name="Andreopoulos B."/>
            <person name="Baker S."/>
            <person name="Barry K."/>
            <person name="Bills G."/>
            <person name="Bluhm B."/>
            <person name="Cannon C."/>
            <person name="Castanera R."/>
            <person name="Culley D."/>
            <person name="Daum C."/>
            <person name="Ezra D."/>
            <person name="Gonzalez J."/>
            <person name="Henrissat B."/>
            <person name="Kuo A."/>
            <person name="Liang C."/>
            <person name="Lipzen A."/>
            <person name="Lutzoni F."/>
            <person name="Magnuson J."/>
            <person name="Mondo S."/>
            <person name="Nolan M."/>
            <person name="Ohm R."/>
            <person name="Pangilinan J."/>
            <person name="Park H.-J."/>
            <person name="Ramirez L."/>
            <person name="Alfaro M."/>
            <person name="Sun H."/>
            <person name="Tritt A."/>
            <person name="Yoshinaga Y."/>
            <person name="Zwiers L.-H."/>
            <person name="Turgeon B."/>
            <person name="Goodwin S."/>
            <person name="Spatafora J."/>
            <person name="Crous P."/>
            <person name="Grigoriev I."/>
        </authorList>
    </citation>
    <scope>NUCLEOTIDE SEQUENCE</scope>
    <source>
        <strain evidence="2">CBS 121410</strain>
    </source>
</reference>
<dbReference type="AlphaFoldDB" id="A0A9P4HPZ1"/>
<dbReference type="InterPro" id="IPR006771">
    <property type="entry name" value="CetA-like"/>
</dbReference>
<feature type="signal peptide" evidence="1">
    <location>
        <begin position="1"/>
        <end position="23"/>
    </location>
</feature>
<feature type="chain" id="PRO_5040473048" description="Osmotin, thaumatin-like protein" evidence="1">
    <location>
        <begin position="24"/>
        <end position="248"/>
    </location>
</feature>
<dbReference type="Proteomes" id="UP000799776">
    <property type="component" value="Unassembled WGS sequence"/>
</dbReference>
<protein>
    <recommendedName>
        <fullName evidence="4">Osmotin, thaumatin-like protein</fullName>
    </recommendedName>
</protein>
<dbReference type="EMBL" id="ML978737">
    <property type="protein sequence ID" value="KAF2084802.1"/>
    <property type="molecule type" value="Genomic_DNA"/>
</dbReference>
<gene>
    <name evidence="2" type="ORF">K490DRAFT_68387</name>
</gene>